<dbReference type="AlphaFoldDB" id="A0A6I5RTN5"/>
<keyword evidence="3" id="KW-0175">Coiled coil</keyword>
<feature type="domain" description="PAS" evidence="5">
    <location>
        <begin position="141"/>
        <end position="188"/>
    </location>
</feature>
<feature type="domain" description="Methyl-accepting transducer" evidence="4">
    <location>
        <begin position="250"/>
        <end position="450"/>
    </location>
</feature>
<evidence type="ECO:0000313" key="8">
    <source>
        <dbReference type="Proteomes" id="UP000471751"/>
    </source>
</evidence>
<dbReference type="InterPro" id="IPR001610">
    <property type="entry name" value="PAC"/>
</dbReference>
<dbReference type="Pfam" id="PF00015">
    <property type="entry name" value="MCPsignal"/>
    <property type="match status" value="1"/>
</dbReference>
<sequence>MFTRRSTLLKNALDACQQRLAERDAERNALRESMAIIEFSPSGEIRDANPLFLAVMGYSLSALMGRHHRLFCTNEHANSPQYATLWRRLQQGESVSGEFLRLSSTGRTVWLEATYLPVRGVNGQVEKVIKVASDITERTLRNQMHASVMDAVNRSMAVIEFDLQGKVVNANQNFLNTMGYRLEDIRGKHHSTFCLPSEVQGAAYKEFWLGLCRGEPRSGLFQRVARQGRHIWLQATYNPLYDVDGKLYGVMKLASDITERIEQRRSESQAAMLAFETSRETNEHASQGTAVVAQAVSRVQDIAEELREAADNINGLSRLSEEIGSIVGAIRSIAEQTNLLALNAAIEAARAGEQGRGFAVVADEVRNLATRTSASTVEIGEVVARSQALAQQAVKSMQGSTLKAEQGLALAEEAGAAMQAIHIGAKHVVEAIGRFSEILESDHGAKGSMP</sequence>
<dbReference type="InterPro" id="IPR050903">
    <property type="entry name" value="Bact_Chemotaxis_MeTrfase"/>
</dbReference>
<reference evidence="7 8" key="1">
    <citation type="submission" date="2020-02" db="EMBL/GenBank/DDBJ databases">
        <title>Broccoli isolated Pseudomonas sp.</title>
        <authorList>
            <person name="Fujikawa T."/>
            <person name="Sawada H."/>
        </authorList>
    </citation>
    <scope>NUCLEOTIDE SEQUENCE [LARGE SCALE GENOMIC DNA]</scope>
    <source>
        <strain evidence="7 8">JCM 32154</strain>
    </source>
</reference>
<accession>A0A6I5RTN5</accession>
<proteinExistence type="predicted"/>
<keyword evidence="2" id="KW-0807">Transducer</keyword>
<evidence type="ECO:0000256" key="1">
    <source>
        <dbReference type="ARBA" id="ARBA00022777"/>
    </source>
</evidence>
<dbReference type="SUPFAM" id="SSF55785">
    <property type="entry name" value="PYP-like sensor domain (PAS domain)"/>
    <property type="match status" value="2"/>
</dbReference>
<dbReference type="PANTHER" id="PTHR24422">
    <property type="entry name" value="CHEMOTAXIS PROTEIN METHYLTRANSFERASE"/>
    <property type="match status" value="1"/>
</dbReference>
<dbReference type="SMART" id="SM00086">
    <property type="entry name" value="PAC"/>
    <property type="match status" value="2"/>
</dbReference>
<dbReference type="SMART" id="SM00283">
    <property type="entry name" value="MA"/>
    <property type="match status" value="1"/>
</dbReference>
<protein>
    <submittedName>
        <fullName evidence="7">PAS domain S-box protein</fullName>
    </submittedName>
</protein>
<evidence type="ECO:0000256" key="3">
    <source>
        <dbReference type="SAM" id="Coils"/>
    </source>
</evidence>
<dbReference type="GO" id="GO:0007165">
    <property type="term" value="P:signal transduction"/>
    <property type="evidence" value="ECO:0007669"/>
    <property type="project" value="UniProtKB-KW"/>
</dbReference>
<dbReference type="PANTHER" id="PTHR24422:SF10">
    <property type="entry name" value="CHEMOTAXIS PROTEIN METHYLTRANSFERASE 2"/>
    <property type="match status" value="1"/>
</dbReference>
<dbReference type="InterPro" id="IPR000700">
    <property type="entry name" value="PAS-assoc_C"/>
</dbReference>
<dbReference type="PROSITE" id="PS50111">
    <property type="entry name" value="CHEMOTAXIS_TRANSDUC_2"/>
    <property type="match status" value="1"/>
</dbReference>
<dbReference type="Pfam" id="PF08448">
    <property type="entry name" value="PAS_4"/>
    <property type="match status" value="2"/>
</dbReference>
<comment type="caution">
    <text evidence="7">The sequence shown here is derived from an EMBL/GenBank/DDBJ whole genome shotgun (WGS) entry which is preliminary data.</text>
</comment>
<evidence type="ECO:0000313" key="7">
    <source>
        <dbReference type="EMBL" id="NES11544.1"/>
    </source>
</evidence>
<dbReference type="GO" id="GO:0016020">
    <property type="term" value="C:membrane"/>
    <property type="evidence" value="ECO:0007669"/>
    <property type="project" value="InterPro"/>
</dbReference>
<dbReference type="Gene3D" id="3.30.450.20">
    <property type="entry name" value="PAS domain"/>
    <property type="match status" value="2"/>
</dbReference>
<feature type="domain" description="PAC" evidence="6">
    <location>
        <begin position="93"/>
        <end position="147"/>
    </location>
</feature>
<organism evidence="7 8">
    <name type="scientific">Pseudomonas laurentiana</name>
    <dbReference type="NCBI Taxonomy" id="2364649"/>
    <lineage>
        <taxon>Bacteria</taxon>
        <taxon>Pseudomonadati</taxon>
        <taxon>Pseudomonadota</taxon>
        <taxon>Gammaproteobacteria</taxon>
        <taxon>Pseudomonadales</taxon>
        <taxon>Pseudomonadaceae</taxon>
        <taxon>Pseudomonas</taxon>
    </lineage>
</organism>
<dbReference type="EMBL" id="JAAHBT010000269">
    <property type="protein sequence ID" value="NES11544.1"/>
    <property type="molecule type" value="Genomic_DNA"/>
</dbReference>
<dbReference type="RefSeq" id="WP_163939241.1">
    <property type="nucleotide sequence ID" value="NZ_BMQU01000003.1"/>
</dbReference>
<evidence type="ECO:0000259" key="4">
    <source>
        <dbReference type="PROSITE" id="PS50111"/>
    </source>
</evidence>
<dbReference type="GO" id="GO:0006935">
    <property type="term" value="P:chemotaxis"/>
    <property type="evidence" value="ECO:0007669"/>
    <property type="project" value="UniProtKB-ARBA"/>
</dbReference>
<dbReference type="InterPro" id="IPR013656">
    <property type="entry name" value="PAS_4"/>
</dbReference>
<keyword evidence="1" id="KW-0808">Transferase</keyword>
<evidence type="ECO:0000259" key="5">
    <source>
        <dbReference type="PROSITE" id="PS50112"/>
    </source>
</evidence>
<dbReference type="CDD" id="cd00130">
    <property type="entry name" value="PAS"/>
    <property type="match status" value="2"/>
</dbReference>
<evidence type="ECO:0000259" key="6">
    <source>
        <dbReference type="PROSITE" id="PS50113"/>
    </source>
</evidence>
<feature type="coiled-coil region" evidence="3">
    <location>
        <begin position="292"/>
        <end position="319"/>
    </location>
</feature>
<keyword evidence="1" id="KW-0418">Kinase</keyword>
<keyword evidence="8" id="KW-1185">Reference proteome</keyword>
<dbReference type="PROSITE" id="PS50112">
    <property type="entry name" value="PAS"/>
    <property type="match status" value="1"/>
</dbReference>
<dbReference type="PROSITE" id="PS50113">
    <property type="entry name" value="PAC"/>
    <property type="match status" value="2"/>
</dbReference>
<dbReference type="SUPFAM" id="SSF58104">
    <property type="entry name" value="Methyl-accepting chemotaxis protein (MCP) signaling domain"/>
    <property type="match status" value="1"/>
</dbReference>
<dbReference type="CDD" id="cd11386">
    <property type="entry name" value="MCP_signal"/>
    <property type="match status" value="1"/>
</dbReference>
<evidence type="ECO:0000256" key="2">
    <source>
        <dbReference type="PROSITE-ProRule" id="PRU00284"/>
    </source>
</evidence>
<feature type="domain" description="PAC" evidence="6">
    <location>
        <begin position="217"/>
        <end position="269"/>
    </location>
</feature>
<gene>
    <name evidence="7" type="ORF">G3O07_20165</name>
</gene>
<dbReference type="InterPro" id="IPR000014">
    <property type="entry name" value="PAS"/>
</dbReference>
<dbReference type="InterPro" id="IPR035965">
    <property type="entry name" value="PAS-like_dom_sf"/>
</dbReference>
<dbReference type="Proteomes" id="UP000471751">
    <property type="component" value="Unassembled WGS sequence"/>
</dbReference>
<name>A0A6I5RTN5_9PSED</name>
<dbReference type="NCBIfam" id="TIGR00229">
    <property type="entry name" value="sensory_box"/>
    <property type="match status" value="2"/>
</dbReference>
<dbReference type="Gene3D" id="1.10.287.950">
    <property type="entry name" value="Methyl-accepting chemotaxis protein"/>
    <property type="match status" value="1"/>
</dbReference>
<dbReference type="GO" id="GO:0016301">
    <property type="term" value="F:kinase activity"/>
    <property type="evidence" value="ECO:0007669"/>
    <property type="project" value="UniProtKB-KW"/>
</dbReference>
<dbReference type="InterPro" id="IPR004089">
    <property type="entry name" value="MCPsignal_dom"/>
</dbReference>